<dbReference type="Proteomes" id="UP001156627">
    <property type="component" value="Unassembled WGS sequence"/>
</dbReference>
<name>A0ABQ5XE51_9GAMM</name>
<organism evidence="1 2">
    <name type="scientific">Dyella flagellata</name>
    <dbReference type="NCBI Taxonomy" id="1867833"/>
    <lineage>
        <taxon>Bacteria</taxon>
        <taxon>Pseudomonadati</taxon>
        <taxon>Pseudomonadota</taxon>
        <taxon>Gammaproteobacteria</taxon>
        <taxon>Lysobacterales</taxon>
        <taxon>Rhodanobacteraceae</taxon>
        <taxon>Dyella</taxon>
    </lineage>
</organism>
<keyword evidence="2" id="KW-1185">Reference proteome</keyword>
<evidence type="ECO:0000313" key="2">
    <source>
        <dbReference type="Proteomes" id="UP001156627"/>
    </source>
</evidence>
<accession>A0ABQ5XE51</accession>
<evidence type="ECO:0000313" key="1">
    <source>
        <dbReference type="EMBL" id="GLQ89499.1"/>
    </source>
</evidence>
<sequence>MHIRKSEDLPTRHGRSAMLLVTASAEGVPRDADVIPVSSEHDRGNRHLQPCAREQAVETRSLSA</sequence>
<protein>
    <submittedName>
        <fullName evidence="1">Uncharacterized protein</fullName>
    </submittedName>
</protein>
<dbReference type="EMBL" id="BSOA01000036">
    <property type="protein sequence ID" value="GLQ89499.1"/>
    <property type="molecule type" value="Genomic_DNA"/>
</dbReference>
<proteinExistence type="predicted"/>
<reference evidence="2" key="1">
    <citation type="journal article" date="2019" name="Int. J. Syst. Evol. Microbiol.">
        <title>The Global Catalogue of Microorganisms (GCM) 10K type strain sequencing project: providing services to taxonomists for standard genome sequencing and annotation.</title>
        <authorList>
            <consortium name="The Broad Institute Genomics Platform"/>
            <consortium name="The Broad Institute Genome Sequencing Center for Infectious Disease"/>
            <person name="Wu L."/>
            <person name="Ma J."/>
        </authorList>
    </citation>
    <scope>NUCLEOTIDE SEQUENCE [LARGE SCALE GENOMIC DNA]</scope>
    <source>
        <strain evidence="2">NBRC 111981</strain>
    </source>
</reference>
<comment type="caution">
    <text evidence="1">The sequence shown here is derived from an EMBL/GenBank/DDBJ whole genome shotgun (WGS) entry which is preliminary data.</text>
</comment>
<gene>
    <name evidence="1" type="ORF">GCM10007898_30730</name>
</gene>